<dbReference type="GO" id="GO:0016363">
    <property type="term" value="C:nuclear matrix"/>
    <property type="evidence" value="ECO:0007669"/>
    <property type="project" value="UniProtKB-SubCell"/>
</dbReference>
<dbReference type="InterPro" id="IPR002108">
    <property type="entry name" value="ADF-H"/>
</dbReference>
<evidence type="ECO:0000256" key="2">
    <source>
        <dbReference type="ARBA" id="ARBA00006844"/>
    </source>
</evidence>
<comment type="similarity">
    <text evidence="2">Belongs to the actin-binding proteins ADF family.</text>
</comment>
<evidence type="ECO:0000256" key="4">
    <source>
        <dbReference type="ARBA" id="ARBA00023203"/>
    </source>
</evidence>
<name>A0A8H5JE27_9HYPO</name>
<dbReference type="EMBL" id="JAAOAM010000051">
    <property type="protein sequence ID" value="KAF5553684.1"/>
    <property type="molecule type" value="Genomic_DNA"/>
</dbReference>
<protein>
    <recommendedName>
        <fullName evidence="3">Cofilin</fullName>
    </recommendedName>
    <alternativeName>
        <fullName evidence="5">Actin-depolymerizing factor 1</fullName>
    </alternativeName>
</protein>
<dbReference type="InterPro" id="IPR029006">
    <property type="entry name" value="ADF-H/Gelsolin-like_dom_sf"/>
</dbReference>
<dbReference type="Pfam" id="PF00241">
    <property type="entry name" value="Cofilin_ADF"/>
    <property type="match status" value="1"/>
</dbReference>
<reference evidence="7 8" key="1">
    <citation type="submission" date="2020-05" db="EMBL/GenBank/DDBJ databases">
        <title>Identification and distribution of gene clusters putatively required for synthesis of sphingolipid metabolism inhibitors in phylogenetically diverse species of the filamentous fungus Fusarium.</title>
        <authorList>
            <person name="Kim H.-S."/>
            <person name="Busman M."/>
            <person name="Brown D.W."/>
            <person name="Divon H."/>
            <person name="Uhlig S."/>
            <person name="Proctor R.H."/>
        </authorList>
    </citation>
    <scope>NUCLEOTIDE SEQUENCE [LARGE SCALE GENOMIC DNA]</scope>
    <source>
        <strain evidence="7 8">NRRL 53147</strain>
    </source>
</reference>
<dbReference type="GO" id="GO:0030042">
    <property type="term" value="P:actin filament depolymerization"/>
    <property type="evidence" value="ECO:0007669"/>
    <property type="project" value="InterPro"/>
</dbReference>
<gene>
    <name evidence="7" type="ORF">FMEXI_2333</name>
</gene>
<feature type="domain" description="ADF-H" evidence="6">
    <location>
        <begin position="6"/>
        <end position="149"/>
    </location>
</feature>
<dbReference type="InterPro" id="IPR017904">
    <property type="entry name" value="ADF/Cofilin"/>
</dbReference>
<organism evidence="7 8">
    <name type="scientific">Fusarium mexicanum</name>
    <dbReference type="NCBI Taxonomy" id="751941"/>
    <lineage>
        <taxon>Eukaryota</taxon>
        <taxon>Fungi</taxon>
        <taxon>Dikarya</taxon>
        <taxon>Ascomycota</taxon>
        <taxon>Pezizomycotina</taxon>
        <taxon>Sordariomycetes</taxon>
        <taxon>Hypocreomycetidae</taxon>
        <taxon>Hypocreales</taxon>
        <taxon>Nectriaceae</taxon>
        <taxon>Fusarium</taxon>
        <taxon>Fusarium fujikuroi species complex</taxon>
    </lineage>
</organism>
<dbReference type="CDD" id="cd11286">
    <property type="entry name" value="ADF_cofilin_like"/>
    <property type="match status" value="1"/>
</dbReference>
<comment type="subcellular location">
    <subcellularLocation>
        <location evidence="1">Nucleus matrix</location>
    </subcellularLocation>
</comment>
<evidence type="ECO:0000256" key="1">
    <source>
        <dbReference type="ARBA" id="ARBA00004109"/>
    </source>
</evidence>
<comment type="caution">
    <text evidence="7">The sequence shown here is derived from an EMBL/GenBank/DDBJ whole genome shotgun (WGS) entry which is preliminary data.</text>
</comment>
<dbReference type="PANTHER" id="PTHR11913">
    <property type="entry name" value="COFILIN-RELATED"/>
    <property type="match status" value="1"/>
</dbReference>
<evidence type="ECO:0000259" key="6">
    <source>
        <dbReference type="PROSITE" id="PS51263"/>
    </source>
</evidence>
<keyword evidence="4" id="KW-0009">Actin-binding</keyword>
<dbReference type="Proteomes" id="UP000522262">
    <property type="component" value="Unassembled WGS sequence"/>
</dbReference>
<sequence>MSIPSGVQIQDECITAVHELRSRRDANKPRYVIYKISDNGQSVVVDETSSDKNYEAFLNKLASATDDKGKPAPRYAAYDVEYDLGEEGKRISTAFISWVPSGTSIKNIQSRMVYASTREQLNKALNLPVSIHADDLDDIEWHSVVRLLVIFIK</sequence>
<dbReference type="AlphaFoldDB" id="A0A8H5JE27"/>
<dbReference type="GO" id="GO:0003779">
    <property type="term" value="F:actin binding"/>
    <property type="evidence" value="ECO:0007669"/>
    <property type="project" value="UniProtKB-KW"/>
</dbReference>
<dbReference type="Gene3D" id="3.40.20.10">
    <property type="entry name" value="Severin"/>
    <property type="match status" value="1"/>
</dbReference>
<dbReference type="SMART" id="SM00102">
    <property type="entry name" value="ADF"/>
    <property type="match status" value="1"/>
</dbReference>
<keyword evidence="8" id="KW-1185">Reference proteome</keyword>
<evidence type="ECO:0000256" key="5">
    <source>
        <dbReference type="ARBA" id="ARBA00032427"/>
    </source>
</evidence>
<dbReference type="GO" id="GO:0015629">
    <property type="term" value="C:actin cytoskeleton"/>
    <property type="evidence" value="ECO:0007669"/>
    <property type="project" value="InterPro"/>
</dbReference>
<dbReference type="SUPFAM" id="SSF55753">
    <property type="entry name" value="Actin depolymerizing proteins"/>
    <property type="match status" value="1"/>
</dbReference>
<accession>A0A8H5JE27</accession>
<evidence type="ECO:0000313" key="8">
    <source>
        <dbReference type="Proteomes" id="UP000522262"/>
    </source>
</evidence>
<evidence type="ECO:0000256" key="3">
    <source>
        <dbReference type="ARBA" id="ARBA00015630"/>
    </source>
</evidence>
<evidence type="ECO:0000313" key="7">
    <source>
        <dbReference type="EMBL" id="KAF5553684.1"/>
    </source>
</evidence>
<dbReference type="PROSITE" id="PS51263">
    <property type="entry name" value="ADF_H"/>
    <property type="match status" value="1"/>
</dbReference>
<proteinExistence type="inferred from homology"/>